<name>A0A934MC65_9MICO</name>
<dbReference type="InterPro" id="IPR043128">
    <property type="entry name" value="Rev_trsase/Diguanyl_cyclase"/>
</dbReference>
<proteinExistence type="predicted"/>
<dbReference type="Proteomes" id="UP000602087">
    <property type="component" value="Unassembled WGS sequence"/>
</dbReference>
<evidence type="ECO:0000313" key="2">
    <source>
        <dbReference type="EMBL" id="MBI9113579.1"/>
    </source>
</evidence>
<accession>A0A934MC65</accession>
<keyword evidence="3" id="KW-1185">Reference proteome</keyword>
<dbReference type="NCBIfam" id="TIGR00254">
    <property type="entry name" value="GGDEF"/>
    <property type="match status" value="1"/>
</dbReference>
<comment type="caution">
    <text evidence="2">The sequence shown here is derived from an EMBL/GenBank/DDBJ whole genome shotgun (WGS) entry which is preliminary data.</text>
</comment>
<dbReference type="Gene3D" id="3.30.70.270">
    <property type="match status" value="1"/>
</dbReference>
<organism evidence="2 3">
    <name type="scientific">Sanguibacter suaedae</name>
    <dbReference type="NCBI Taxonomy" id="2795737"/>
    <lineage>
        <taxon>Bacteria</taxon>
        <taxon>Bacillati</taxon>
        <taxon>Actinomycetota</taxon>
        <taxon>Actinomycetes</taxon>
        <taxon>Micrococcales</taxon>
        <taxon>Sanguibacteraceae</taxon>
        <taxon>Sanguibacter</taxon>
    </lineage>
</organism>
<dbReference type="InterPro" id="IPR046342">
    <property type="entry name" value="CBS_dom_sf"/>
</dbReference>
<dbReference type="InterPro" id="IPR000160">
    <property type="entry name" value="GGDEF_dom"/>
</dbReference>
<dbReference type="PANTHER" id="PTHR44757:SF2">
    <property type="entry name" value="BIOFILM ARCHITECTURE MAINTENANCE PROTEIN MBAA"/>
    <property type="match status" value="1"/>
</dbReference>
<dbReference type="EMBL" id="JAEINH010000001">
    <property type="protein sequence ID" value="MBI9113579.1"/>
    <property type="molecule type" value="Genomic_DNA"/>
</dbReference>
<sequence length="317" mass="33971">MNSSRPAQHVDQPVARRAPVVADVAHPVEVVDSTLSCRALEEIFRSDSVECIGVRDVADAHRVGLVTRDRCFAAMSGELGYGRALLYRKPVSELTDWSPTFVDPWWSVSDALRVAMARPRRRRYDDLVVRSQVWGAVNVASLIHSLSGELVARTDHDALTGIRDRHAWLGALDVHTRAASEQDDFVAVFVATVDGVAAVNGSHGFLAGDTVLAAVARRLREEFVPRSAVGRLGGTQFGVFAPVAAVSLDDALEQVRGVADRLGGAGQSAVRALVHEGVLRPGETPVSVRLGYALAPHGASGEALVTRAVERLEPVLS</sequence>
<dbReference type="SUPFAM" id="SSF54631">
    <property type="entry name" value="CBS-domain pair"/>
    <property type="match status" value="1"/>
</dbReference>
<dbReference type="AlphaFoldDB" id="A0A934MC65"/>
<evidence type="ECO:0000259" key="1">
    <source>
        <dbReference type="PROSITE" id="PS50887"/>
    </source>
</evidence>
<feature type="domain" description="GGDEF" evidence="1">
    <location>
        <begin position="184"/>
        <end position="317"/>
    </location>
</feature>
<dbReference type="PANTHER" id="PTHR44757">
    <property type="entry name" value="DIGUANYLATE CYCLASE DGCP"/>
    <property type="match status" value="1"/>
</dbReference>
<dbReference type="SUPFAM" id="SSF55073">
    <property type="entry name" value="Nucleotide cyclase"/>
    <property type="match status" value="1"/>
</dbReference>
<gene>
    <name evidence="2" type="ORF">JAV76_00965</name>
</gene>
<dbReference type="SMART" id="SM00267">
    <property type="entry name" value="GGDEF"/>
    <property type="match status" value="1"/>
</dbReference>
<protein>
    <submittedName>
        <fullName evidence="2">GGDEF domain-containing protein</fullName>
    </submittedName>
</protein>
<dbReference type="InterPro" id="IPR052155">
    <property type="entry name" value="Biofilm_reg_signaling"/>
</dbReference>
<dbReference type="RefSeq" id="WP_198732142.1">
    <property type="nucleotide sequence ID" value="NZ_JAEINH010000001.1"/>
</dbReference>
<reference evidence="2" key="1">
    <citation type="submission" date="2020-12" db="EMBL/GenBank/DDBJ databases">
        <title>Sanguibacter suaedae sp. nov., isolated from Suaeda aralocaspica.</title>
        <authorList>
            <person name="Ma Q."/>
        </authorList>
    </citation>
    <scope>NUCLEOTIDE SEQUENCE</scope>
    <source>
        <strain evidence="2">YZGR15</strain>
    </source>
</reference>
<dbReference type="CDD" id="cd01949">
    <property type="entry name" value="GGDEF"/>
    <property type="match status" value="1"/>
</dbReference>
<dbReference type="PROSITE" id="PS50887">
    <property type="entry name" value="GGDEF"/>
    <property type="match status" value="1"/>
</dbReference>
<dbReference type="Pfam" id="PF00990">
    <property type="entry name" value="GGDEF"/>
    <property type="match status" value="1"/>
</dbReference>
<evidence type="ECO:0000313" key="3">
    <source>
        <dbReference type="Proteomes" id="UP000602087"/>
    </source>
</evidence>
<dbReference type="InterPro" id="IPR029787">
    <property type="entry name" value="Nucleotide_cyclase"/>
</dbReference>